<keyword evidence="4" id="KW-1185">Reference proteome</keyword>
<gene>
    <name evidence="3" type="ORF">CBR_g54071</name>
</gene>
<feature type="coiled-coil region" evidence="1">
    <location>
        <begin position="120"/>
        <end position="147"/>
    </location>
</feature>
<protein>
    <submittedName>
        <fullName evidence="3">Uncharacterized protein</fullName>
    </submittedName>
</protein>
<dbReference type="EMBL" id="BFEA01000980">
    <property type="protein sequence ID" value="GBG91975.1"/>
    <property type="molecule type" value="Genomic_DNA"/>
</dbReference>
<keyword evidence="1" id="KW-0175">Coiled coil</keyword>
<dbReference type="AlphaFoldDB" id="A0A388MBU7"/>
<name>A0A388MBU7_CHABU</name>
<evidence type="ECO:0000256" key="1">
    <source>
        <dbReference type="SAM" id="Coils"/>
    </source>
</evidence>
<evidence type="ECO:0000313" key="3">
    <source>
        <dbReference type="EMBL" id="GBG91975.1"/>
    </source>
</evidence>
<dbReference type="Gramene" id="GBG91975">
    <property type="protein sequence ID" value="GBG91975"/>
    <property type="gene ID" value="CBR_g54071"/>
</dbReference>
<comment type="caution">
    <text evidence="3">The sequence shown here is derived from an EMBL/GenBank/DDBJ whole genome shotgun (WGS) entry which is preliminary data.</text>
</comment>
<accession>A0A388MBU7</accession>
<evidence type="ECO:0000313" key="4">
    <source>
        <dbReference type="Proteomes" id="UP000265515"/>
    </source>
</evidence>
<sequence>MSDASTSEEELLVDDFRITRRTALSRPLIFLELGPGDERRLRREIRERAATRRARDTVASTSSRTIASAGATTATSSMPQASSQATSLGISQIGSQASVSQSIGLQVSQQAQLTPEDYEILQAEELQDELQRQLDEAAERRRRAIMRKVRLGSRLQELRKLDALDESTLDPAMQALRNSLLCVAETQVVQQEVLVELVADQKQILPALQAPRPLMRQPQYVVAPPLIAGSSVTPSPVGPSFSLMFGMPPPGGLIATCGPVLRASTVPSTTVVTTVPLLGSAKVSVQQPVSVAMQPLQEVSGPMQPMQWMPKIPLLSPKPFSGDKKKDEDLDTWVRIVPTYVRHKLTRLEQEVIVAASFLEGSTTCWLNGLVQQQGHGQNFNV</sequence>
<organism evidence="3 4">
    <name type="scientific">Chara braunii</name>
    <name type="common">Braun's stonewort</name>
    <dbReference type="NCBI Taxonomy" id="69332"/>
    <lineage>
        <taxon>Eukaryota</taxon>
        <taxon>Viridiplantae</taxon>
        <taxon>Streptophyta</taxon>
        <taxon>Charophyceae</taxon>
        <taxon>Charales</taxon>
        <taxon>Characeae</taxon>
        <taxon>Chara</taxon>
    </lineage>
</organism>
<feature type="region of interest" description="Disordered" evidence="2">
    <location>
        <begin position="48"/>
        <end position="80"/>
    </location>
</feature>
<reference evidence="3 4" key="1">
    <citation type="journal article" date="2018" name="Cell">
        <title>The Chara Genome: Secondary Complexity and Implications for Plant Terrestrialization.</title>
        <authorList>
            <person name="Nishiyama T."/>
            <person name="Sakayama H."/>
            <person name="Vries J.D."/>
            <person name="Buschmann H."/>
            <person name="Saint-Marcoux D."/>
            <person name="Ullrich K.K."/>
            <person name="Haas F.B."/>
            <person name="Vanderstraeten L."/>
            <person name="Becker D."/>
            <person name="Lang D."/>
            <person name="Vosolsobe S."/>
            <person name="Rombauts S."/>
            <person name="Wilhelmsson P.K.I."/>
            <person name="Janitza P."/>
            <person name="Kern R."/>
            <person name="Heyl A."/>
            <person name="Rumpler F."/>
            <person name="Villalobos L.I.A.C."/>
            <person name="Clay J.M."/>
            <person name="Skokan R."/>
            <person name="Toyoda A."/>
            <person name="Suzuki Y."/>
            <person name="Kagoshima H."/>
            <person name="Schijlen E."/>
            <person name="Tajeshwar N."/>
            <person name="Catarino B."/>
            <person name="Hetherington A.J."/>
            <person name="Saltykova A."/>
            <person name="Bonnot C."/>
            <person name="Breuninger H."/>
            <person name="Symeonidi A."/>
            <person name="Radhakrishnan G.V."/>
            <person name="Van Nieuwerburgh F."/>
            <person name="Deforce D."/>
            <person name="Chang C."/>
            <person name="Karol K.G."/>
            <person name="Hedrich R."/>
            <person name="Ulvskov P."/>
            <person name="Glockner G."/>
            <person name="Delwiche C.F."/>
            <person name="Petrasek J."/>
            <person name="Van de Peer Y."/>
            <person name="Friml J."/>
            <person name="Beilby M."/>
            <person name="Dolan L."/>
            <person name="Kohara Y."/>
            <person name="Sugano S."/>
            <person name="Fujiyama A."/>
            <person name="Delaux P.-M."/>
            <person name="Quint M."/>
            <person name="TheiBen G."/>
            <person name="Hagemann M."/>
            <person name="Harholt J."/>
            <person name="Dunand C."/>
            <person name="Zachgo S."/>
            <person name="Langdale J."/>
            <person name="Maumus F."/>
            <person name="Straeten D.V.D."/>
            <person name="Gould S.B."/>
            <person name="Rensing S.A."/>
        </authorList>
    </citation>
    <scope>NUCLEOTIDE SEQUENCE [LARGE SCALE GENOMIC DNA]</scope>
    <source>
        <strain evidence="3 4">S276</strain>
    </source>
</reference>
<proteinExistence type="predicted"/>
<feature type="compositionally biased region" description="Low complexity" evidence="2">
    <location>
        <begin position="57"/>
        <end position="77"/>
    </location>
</feature>
<dbReference type="Proteomes" id="UP000265515">
    <property type="component" value="Unassembled WGS sequence"/>
</dbReference>
<evidence type="ECO:0000256" key="2">
    <source>
        <dbReference type="SAM" id="MobiDB-lite"/>
    </source>
</evidence>